<organism evidence="1 2">
    <name type="scientific">Bacillus thuringiensis</name>
    <dbReference type="NCBI Taxonomy" id="1428"/>
    <lineage>
        <taxon>Bacteria</taxon>
        <taxon>Bacillati</taxon>
        <taxon>Bacillota</taxon>
        <taxon>Bacilli</taxon>
        <taxon>Bacillales</taxon>
        <taxon>Bacillaceae</taxon>
        <taxon>Bacillus</taxon>
        <taxon>Bacillus cereus group</taxon>
    </lineage>
</organism>
<protein>
    <submittedName>
        <fullName evidence="1">Uncharacterized protein</fullName>
    </submittedName>
</protein>
<evidence type="ECO:0000313" key="1">
    <source>
        <dbReference type="EMBL" id="SCC39759.1"/>
    </source>
</evidence>
<gene>
    <name evidence="1" type="ORF">BTT61001_02951</name>
</gene>
<reference evidence="1 2" key="1">
    <citation type="submission" date="2016-08" db="EMBL/GenBank/DDBJ databases">
        <authorList>
            <person name="Seilhamer J.J."/>
        </authorList>
    </citation>
    <scope>NUCLEOTIDE SEQUENCE [LARGE SCALE GENOMIC DNA]</scope>
    <source>
        <strain evidence="1 2">IEBC_T61001</strain>
    </source>
</reference>
<dbReference type="EMBL" id="FMBI01000031">
    <property type="protein sequence ID" value="SCC39759.1"/>
    <property type="molecule type" value="Genomic_DNA"/>
</dbReference>
<name>A0A1C4E818_BACTU</name>
<proteinExistence type="predicted"/>
<accession>A0A1C4E818</accession>
<dbReference type="AlphaFoldDB" id="A0A1C4E818"/>
<sequence>MAADSALNFQLPFSIQITLLLNLKGERNRPETSWMFSPTKGRYWGMKEFEEIMNPIEQYDGIYG</sequence>
<dbReference type="Proteomes" id="UP000195991">
    <property type="component" value="Unassembled WGS sequence"/>
</dbReference>
<evidence type="ECO:0000313" key="2">
    <source>
        <dbReference type="Proteomes" id="UP000195991"/>
    </source>
</evidence>